<feature type="transmembrane region" description="Helical" evidence="18">
    <location>
        <begin position="7"/>
        <end position="26"/>
    </location>
</feature>
<sequence length="181" mass="19858">MNLANKITIFRVFLVPIFMIVLYSNIPYSTYVAAAIFIIASLTDTLDGYIARSRNMVTNFGKFVDPLADKVLVSAALISLVELGKVPGWVVVVIIAREFTITGFRVIAASEGVTIAASPLGKIKTITQLIAIIALLLNNFPFNLINLPFATIMLYISLFFTIISGVDYIYKNKSALKMGIK</sequence>
<dbReference type="InterPro" id="IPR048254">
    <property type="entry name" value="CDP_ALCOHOL_P_TRANSF_CS"/>
</dbReference>
<evidence type="ECO:0000256" key="16">
    <source>
        <dbReference type="NCBIfam" id="TIGR00560"/>
    </source>
</evidence>
<feature type="transmembrane region" description="Helical" evidence="18">
    <location>
        <begin position="152"/>
        <end position="170"/>
    </location>
</feature>
<proteinExistence type="inferred from homology"/>
<dbReference type="PIRSF" id="PIRSF000847">
    <property type="entry name" value="Phos_ph_gly_syn"/>
    <property type="match status" value="1"/>
</dbReference>
<comment type="function">
    <text evidence="1">This protein catalyzes the committed step to the synthesis of the acidic phospholipids.</text>
</comment>
<keyword evidence="13" id="KW-0594">Phospholipid biosynthesis</keyword>
<comment type="subcellular location">
    <subcellularLocation>
        <location evidence="2">Membrane</location>
        <topology evidence="2">Multi-pass membrane protein</topology>
    </subcellularLocation>
</comment>
<dbReference type="InterPro" id="IPR000462">
    <property type="entry name" value="CDP-OH_P_trans"/>
</dbReference>
<evidence type="ECO:0000313" key="20">
    <source>
        <dbReference type="Proteomes" id="UP001524478"/>
    </source>
</evidence>
<dbReference type="InterPro" id="IPR043130">
    <property type="entry name" value="CDP-OH_PTrfase_TM_dom"/>
</dbReference>
<evidence type="ECO:0000256" key="18">
    <source>
        <dbReference type="SAM" id="Phobius"/>
    </source>
</evidence>
<dbReference type="PROSITE" id="PS00379">
    <property type="entry name" value="CDP_ALCOHOL_P_TRANSF"/>
    <property type="match status" value="1"/>
</dbReference>
<dbReference type="Pfam" id="PF01066">
    <property type="entry name" value="CDP-OH_P_transf"/>
    <property type="match status" value="1"/>
</dbReference>
<evidence type="ECO:0000256" key="10">
    <source>
        <dbReference type="ARBA" id="ARBA00022989"/>
    </source>
</evidence>
<comment type="similarity">
    <text evidence="4 17">Belongs to the CDP-alcohol phosphatidyltransferase class-I family.</text>
</comment>
<keyword evidence="10 18" id="KW-1133">Transmembrane helix</keyword>
<evidence type="ECO:0000313" key="19">
    <source>
        <dbReference type="EMBL" id="MCQ4921737.1"/>
    </source>
</evidence>
<evidence type="ECO:0000256" key="3">
    <source>
        <dbReference type="ARBA" id="ARBA00005042"/>
    </source>
</evidence>
<evidence type="ECO:0000256" key="14">
    <source>
        <dbReference type="ARBA" id="ARBA00023264"/>
    </source>
</evidence>
<evidence type="ECO:0000256" key="6">
    <source>
        <dbReference type="ARBA" id="ARBA00014944"/>
    </source>
</evidence>
<keyword evidence="20" id="KW-1185">Reference proteome</keyword>
<dbReference type="RefSeq" id="WP_256310209.1">
    <property type="nucleotide sequence ID" value="NZ_JANGAC010000001.1"/>
</dbReference>
<name>A0ABT1S6T4_9FIRM</name>
<dbReference type="Proteomes" id="UP001524478">
    <property type="component" value="Unassembled WGS sequence"/>
</dbReference>
<evidence type="ECO:0000256" key="13">
    <source>
        <dbReference type="ARBA" id="ARBA00023209"/>
    </source>
</evidence>
<reference evidence="19 20" key="1">
    <citation type="submission" date="2022-06" db="EMBL/GenBank/DDBJ databases">
        <title>Isolation of gut microbiota from human fecal samples.</title>
        <authorList>
            <person name="Pamer E.G."/>
            <person name="Barat B."/>
            <person name="Waligurski E."/>
            <person name="Medina S."/>
            <person name="Paddock L."/>
            <person name="Mostad J."/>
        </authorList>
    </citation>
    <scope>NUCLEOTIDE SEQUENCE [LARGE SCALE GENOMIC DNA]</scope>
    <source>
        <strain evidence="19 20">DFI.7.95</strain>
    </source>
</reference>
<dbReference type="GO" id="GO:0008444">
    <property type="term" value="F:CDP-diacylglycerol-glycerol-3-phosphate 3-phosphatidyltransferase activity"/>
    <property type="evidence" value="ECO:0007669"/>
    <property type="project" value="UniProtKB-EC"/>
</dbReference>
<keyword evidence="12 18" id="KW-0472">Membrane</keyword>
<dbReference type="NCBIfam" id="TIGR00560">
    <property type="entry name" value="pgsA"/>
    <property type="match status" value="1"/>
</dbReference>
<evidence type="ECO:0000256" key="9">
    <source>
        <dbReference type="ARBA" id="ARBA00022692"/>
    </source>
</evidence>
<evidence type="ECO:0000256" key="11">
    <source>
        <dbReference type="ARBA" id="ARBA00023098"/>
    </source>
</evidence>
<dbReference type="EC" id="2.7.8.5" evidence="5 16"/>
<keyword evidence="11" id="KW-0443">Lipid metabolism</keyword>
<comment type="caution">
    <text evidence="19">The sequence shown here is derived from an EMBL/GenBank/DDBJ whole genome shotgun (WGS) entry which is preliminary data.</text>
</comment>
<dbReference type="Gene3D" id="1.20.120.1760">
    <property type="match status" value="1"/>
</dbReference>
<dbReference type="PANTHER" id="PTHR14269:SF62">
    <property type="entry name" value="CDP-DIACYLGLYCEROL--GLYCEROL-3-PHOSPHATE 3-PHOSPHATIDYLTRANSFERASE 1, CHLOROPLASTIC"/>
    <property type="match status" value="1"/>
</dbReference>
<keyword evidence="14" id="KW-1208">Phospholipid metabolism</keyword>
<dbReference type="InterPro" id="IPR050324">
    <property type="entry name" value="CDP-alcohol_PTase-I"/>
</dbReference>
<accession>A0ABT1S6T4</accession>
<evidence type="ECO:0000256" key="15">
    <source>
        <dbReference type="ARBA" id="ARBA00048586"/>
    </source>
</evidence>
<keyword evidence="9 18" id="KW-0812">Transmembrane</keyword>
<protein>
    <recommendedName>
        <fullName evidence="6 16">CDP-diacylglycerol--glycerol-3-phosphate 3-phosphatidyltransferase</fullName>
        <ecNumber evidence="5 16">2.7.8.5</ecNumber>
    </recommendedName>
</protein>
<feature type="transmembrane region" description="Helical" evidence="18">
    <location>
        <begin position="32"/>
        <end position="51"/>
    </location>
</feature>
<evidence type="ECO:0000256" key="8">
    <source>
        <dbReference type="ARBA" id="ARBA00022679"/>
    </source>
</evidence>
<dbReference type="EMBL" id="JANGAC010000001">
    <property type="protein sequence ID" value="MCQ4921737.1"/>
    <property type="molecule type" value="Genomic_DNA"/>
</dbReference>
<evidence type="ECO:0000256" key="12">
    <source>
        <dbReference type="ARBA" id="ARBA00023136"/>
    </source>
</evidence>
<gene>
    <name evidence="19" type="primary">pgsA</name>
    <name evidence="19" type="ORF">NE686_01450</name>
</gene>
<evidence type="ECO:0000256" key="2">
    <source>
        <dbReference type="ARBA" id="ARBA00004141"/>
    </source>
</evidence>
<dbReference type="PANTHER" id="PTHR14269">
    <property type="entry name" value="CDP-DIACYLGLYCEROL--GLYCEROL-3-PHOSPHATE 3-PHOSPHATIDYLTRANSFERASE-RELATED"/>
    <property type="match status" value="1"/>
</dbReference>
<evidence type="ECO:0000256" key="7">
    <source>
        <dbReference type="ARBA" id="ARBA00022516"/>
    </source>
</evidence>
<dbReference type="InterPro" id="IPR004570">
    <property type="entry name" value="Phosphatidylglycerol_P_synth"/>
</dbReference>
<evidence type="ECO:0000256" key="5">
    <source>
        <dbReference type="ARBA" id="ARBA00013170"/>
    </source>
</evidence>
<comment type="catalytic activity">
    <reaction evidence="15">
        <text>a CDP-1,2-diacyl-sn-glycerol + sn-glycerol 3-phosphate = a 1,2-diacyl-sn-glycero-3-phospho-(1'-sn-glycero-3'-phosphate) + CMP + H(+)</text>
        <dbReference type="Rhea" id="RHEA:12593"/>
        <dbReference type="ChEBI" id="CHEBI:15378"/>
        <dbReference type="ChEBI" id="CHEBI:57597"/>
        <dbReference type="ChEBI" id="CHEBI:58332"/>
        <dbReference type="ChEBI" id="CHEBI:60110"/>
        <dbReference type="ChEBI" id="CHEBI:60377"/>
        <dbReference type="EC" id="2.7.8.5"/>
    </reaction>
</comment>
<keyword evidence="7" id="KW-0444">Lipid biosynthesis</keyword>
<evidence type="ECO:0000256" key="1">
    <source>
        <dbReference type="ARBA" id="ARBA00003973"/>
    </source>
</evidence>
<evidence type="ECO:0000256" key="4">
    <source>
        <dbReference type="ARBA" id="ARBA00010441"/>
    </source>
</evidence>
<keyword evidence="8 17" id="KW-0808">Transferase</keyword>
<evidence type="ECO:0000256" key="17">
    <source>
        <dbReference type="RuleBase" id="RU003750"/>
    </source>
</evidence>
<comment type="pathway">
    <text evidence="3">Phospholipid metabolism; phosphatidylglycerol biosynthesis; phosphatidylglycerol from CDP-diacylglycerol: step 1/2.</text>
</comment>
<organism evidence="19 20">
    <name type="scientific">Tissierella carlieri</name>
    <dbReference type="NCBI Taxonomy" id="689904"/>
    <lineage>
        <taxon>Bacteria</taxon>
        <taxon>Bacillati</taxon>
        <taxon>Bacillota</taxon>
        <taxon>Tissierellia</taxon>
        <taxon>Tissierellales</taxon>
        <taxon>Tissierellaceae</taxon>
        <taxon>Tissierella</taxon>
    </lineage>
</organism>